<dbReference type="PANTHER" id="PTHR12818">
    <property type="entry name" value="TRNA (ADENINE(37)-N6)-METHYLTRANSFERASE"/>
    <property type="match status" value="1"/>
</dbReference>
<dbReference type="PANTHER" id="PTHR12818:SF0">
    <property type="entry name" value="TRNA (ADENINE(37)-N6)-METHYLTRANSFERASE"/>
    <property type="match status" value="1"/>
</dbReference>
<keyword evidence="1" id="KW-0949">S-adenosyl-L-methionine</keyword>
<dbReference type="Proteomes" id="UP001189429">
    <property type="component" value="Unassembled WGS sequence"/>
</dbReference>
<dbReference type="PROSITE" id="PS51668">
    <property type="entry name" value="TSAA_2"/>
    <property type="match status" value="1"/>
</dbReference>
<reference evidence="5" key="1">
    <citation type="submission" date="2023-10" db="EMBL/GenBank/DDBJ databases">
        <authorList>
            <person name="Chen Y."/>
            <person name="Shah S."/>
            <person name="Dougan E. K."/>
            <person name="Thang M."/>
            <person name="Chan C."/>
        </authorList>
    </citation>
    <scope>NUCLEOTIDE SEQUENCE [LARGE SCALE GENOMIC DNA]</scope>
</reference>
<dbReference type="InterPro" id="IPR036413">
    <property type="entry name" value="YaeB-like_sf"/>
</dbReference>
<dbReference type="InterPro" id="IPR036414">
    <property type="entry name" value="YaeB_N_sf"/>
</dbReference>
<proteinExistence type="inferred from homology"/>
<sequence>AAGRYRVVQAGTPVTPAPRRGGAPVAELGGGTVVGVAEVRLAGGVVWARLEEPAGWIPLFEPRTGRSWAVKQAASAPPARPPLPDAAPAAPPPAPPEAPAAKPQAAPEAAVETFAFARVGTVRQGLAAPSTRGRVELAPWLVAPQGAGGGAGGRAAGSAGSEGQRGDCGVFATRSPHRPNPVGLTVCKLDGIDHARGVLFLSGIDVVDGSAVLDIKPYHPVDSLRPAPPPGEAGGRDWWPCTFPSWLPLPTPTIAAVCWRDSALAQLESLREHCAFYPDGRDQGALPGGGDVPLTAPAQALRRAVDEVLGLDPRTPQSRRRGKDAGAETKHCYWAIDVDALSVAFRLVGGGGQGDSRPLFEVVSVGRRGAGGAGSGSKAWLE</sequence>
<feature type="domain" description="TsaA-like" evidence="4">
    <location>
        <begin position="169"/>
        <end position="227"/>
    </location>
</feature>
<evidence type="ECO:0000256" key="2">
    <source>
        <dbReference type="ARBA" id="ARBA00033753"/>
    </source>
</evidence>
<keyword evidence="6" id="KW-1185">Reference proteome</keyword>
<dbReference type="EMBL" id="CAUYUJ010004424">
    <property type="protein sequence ID" value="CAK0809476.1"/>
    <property type="molecule type" value="Genomic_DNA"/>
</dbReference>
<organism evidence="5 6">
    <name type="scientific">Prorocentrum cordatum</name>
    <dbReference type="NCBI Taxonomy" id="2364126"/>
    <lineage>
        <taxon>Eukaryota</taxon>
        <taxon>Sar</taxon>
        <taxon>Alveolata</taxon>
        <taxon>Dinophyceae</taxon>
        <taxon>Prorocentrales</taxon>
        <taxon>Prorocentraceae</taxon>
        <taxon>Prorocentrum</taxon>
    </lineage>
</organism>
<dbReference type="PROSITE" id="PS01318">
    <property type="entry name" value="TSAA_1"/>
    <property type="match status" value="1"/>
</dbReference>
<feature type="region of interest" description="Disordered" evidence="3">
    <location>
        <begin position="1"/>
        <end position="23"/>
    </location>
</feature>
<accession>A0ABN9R064</accession>
<dbReference type="SUPFAM" id="SSF118196">
    <property type="entry name" value="YaeB-like"/>
    <property type="match status" value="1"/>
</dbReference>
<dbReference type="InterPro" id="IPR023368">
    <property type="entry name" value="UPF0066_cons_site"/>
</dbReference>
<evidence type="ECO:0000256" key="1">
    <source>
        <dbReference type="ARBA" id="ARBA00022691"/>
    </source>
</evidence>
<dbReference type="Gene3D" id="2.40.30.70">
    <property type="entry name" value="YaeB-like"/>
    <property type="match status" value="1"/>
</dbReference>
<dbReference type="Pfam" id="PF01980">
    <property type="entry name" value="TrmO_N"/>
    <property type="match status" value="1"/>
</dbReference>
<gene>
    <name evidence="5" type="ORF">PCOR1329_LOCUS14721</name>
</gene>
<evidence type="ECO:0000313" key="5">
    <source>
        <dbReference type="EMBL" id="CAK0809476.1"/>
    </source>
</evidence>
<feature type="compositionally biased region" description="Pro residues" evidence="3">
    <location>
        <begin position="78"/>
        <end position="98"/>
    </location>
</feature>
<comment type="caution">
    <text evidence="5">The sequence shown here is derived from an EMBL/GenBank/DDBJ whole genome shotgun (WGS) entry which is preliminary data.</text>
</comment>
<protein>
    <recommendedName>
        <fullName evidence="4">TsaA-like domain-containing protein</fullName>
    </recommendedName>
</protein>
<feature type="non-terminal residue" evidence="5">
    <location>
        <position position="1"/>
    </location>
</feature>
<comment type="similarity">
    <text evidence="2">Belongs to the tRNA methyltransferase O family.</text>
</comment>
<name>A0ABN9R064_9DINO</name>
<evidence type="ECO:0000259" key="4">
    <source>
        <dbReference type="PROSITE" id="PS51668"/>
    </source>
</evidence>
<dbReference type="InterPro" id="IPR040372">
    <property type="entry name" value="YaeB-like"/>
</dbReference>
<feature type="region of interest" description="Disordered" evidence="3">
    <location>
        <begin position="70"/>
        <end position="107"/>
    </location>
</feature>
<dbReference type="InterPro" id="IPR023370">
    <property type="entry name" value="TrmO-like_N"/>
</dbReference>
<evidence type="ECO:0000313" key="6">
    <source>
        <dbReference type="Proteomes" id="UP001189429"/>
    </source>
</evidence>
<evidence type="ECO:0000256" key="3">
    <source>
        <dbReference type="SAM" id="MobiDB-lite"/>
    </source>
</evidence>
<feature type="non-terminal residue" evidence="5">
    <location>
        <position position="382"/>
    </location>
</feature>